<keyword evidence="2" id="KW-1185">Reference proteome</keyword>
<feature type="non-terminal residue" evidence="1">
    <location>
        <position position="82"/>
    </location>
</feature>
<sequence length="82" mass="9272">VDDNELTTINTIIMKTIPKKSKENCITPPIIAFALASQLNTKQIPSKNDIIDIQDDSRDGSKANDYDDNKMKNFLKMILMKT</sequence>
<name>A0ACA9S2J0_9GLOM</name>
<evidence type="ECO:0000313" key="2">
    <source>
        <dbReference type="Proteomes" id="UP000789920"/>
    </source>
</evidence>
<dbReference type="Proteomes" id="UP000789920">
    <property type="component" value="Unassembled WGS sequence"/>
</dbReference>
<accession>A0ACA9S2J0</accession>
<organism evidence="1 2">
    <name type="scientific">Racocetra persica</name>
    <dbReference type="NCBI Taxonomy" id="160502"/>
    <lineage>
        <taxon>Eukaryota</taxon>
        <taxon>Fungi</taxon>
        <taxon>Fungi incertae sedis</taxon>
        <taxon>Mucoromycota</taxon>
        <taxon>Glomeromycotina</taxon>
        <taxon>Glomeromycetes</taxon>
        <taxon>Diversisporales</taxon>
        <taxon>Gigasporaceae</taxon>
        <taxon>Racocetra</taxon>
    </lineage>
</organism>
<gene>
    <name evidence="1" type="ORF">RPERSI_LOCUS25228</name>
</gene>
<dbReference type="EMBL" id="CAJVQC010082866">
    <property type="protein sequence ID" value="CAG8819857.1"/>
    <property type="molecule type" value="Genomic_DNA"/>
</dbReference>
<reference evidence="1" key="1">
    <citation type="submission" date="2021-06" db="EMBL/GenBank/DDBJ databases">
        <authorList>
            <person name="Kallberg Y."/>
            <person name="Tangrot J."/>
            <person name="Rosling A."/>
        </authorList>
    </citation>
    <scope>NUCLEOTIDE SEQUENCE</scope>
    <source>
        <strain evidence="1">MA461A</strain>
    </source>
</reference>
<protein>
    <submittedName>
        <fullName evidence="1">27496_t:CDS:1</fullName>
    </submittedName>
</protein>
<proteinExistence type="predicted"/>
<evidence type="ECO:0000313" key="1">
    <source>
        <dbReference type="EMBL" id="CAG8819857.1"/>
    </source>
</evidence>
<feature type="non-terminal residue" evidence="1">
    <location>
        <position position="1"/>
    </location>
</feature>
<comment type="caution">
    <text evidence="1">The sequence shown here is derived from an EMBL/GenBank/DDBJ whole genome shotgun (WGS) entry which is preliminary data.</text>
</comment>